<proteinExistence type="predicted"/>
<reference evidence="2" key="1">
    <citation type="submission" date="2021-01" db="EMBL/GenBank/DDBJ databases">
        <title>Caligus Genome Assembly.</title>
        <authorList>
            <person name="Gallardo-Escarate C."/>
        </authorList>
    </citation>
    <scope>NUCLEOTIDE SEQUENCE [LARGE SCALE GENOMIC DNA]</scope>
</reference>
<organism evidence="1 2">
    <name type="scientific">Caligus rogercresseyi</name>
    <name type="common">Sea louse</name>
    <dbReference type="NCBI Taxonomy" id="217165"/>
    <lineage>
        <taxon>Eukaryota</taxon>
        <taxon>Metazoa</taxon>
        <taxon>Ecdysozoa</taxon>
        <taxon>Arthropoda</taxon>
        <taxon>Crustacea</taxon>
        <taxon>Multicrustacea</taxon>
        <taxon>Hexanauplia</taxon>
        <taxon>Copepoda</taxon>
        <taxon>Siphonostomatoida</taxon>
        <taxon>Caligidae</taxon>
        <taxon>Caligus</taxon>
    </lineage>
</organism>
<gene>
    <name evidence="1" type="ORF">FKW44_007317</name>
</gene>
<keyword evidence="2" id="KW-1185">Reference proteome</keyword>
<evidence type="ECO:0000313" key="2">
    <source>
        <dbReference type="Proteomes" id="UP000595437"/>
    </source>
</evidence>
<feature type="non-terminal residue" evidence="1">
    <location>
        <position position="53"/>
    </location>
</feature>
<dbReference type="AlphaFoldDB" id="A0A7T8KEW1"/>
<evidence type="ECO:0000313" key="1">
    <source>
        <dbReference type="EMBL" id="QQP54473.1"/>
    </source>
</evidence>
<sequence>MLKDSGGKNLLINSQSTIEAQTVEEEVIVAVGTNVPHEVVNVEESSQFHISGQ</sequence>
<dbReference type="Proteomes" id="UP000595437">
    <property type="component" value="Chromosome 4"/>
</dbReference>
<protein>
    <submittedName>
        <fullName evidence="1">Uncharacterized protein</fullName>
    </submittedName>
</protein>
<dbReference type="EMBL" id="CP045893">
    <property type="protein sequence ID" value="QQP54473.1"/>
    <property type="molecule type" value="Genomic_DNA"/>
</dbReference>
<accession>A0A7T8KEW1</accession>
<name>A0A7T8KEW1_CALRO</name>